<comment type="caution">
    <text evidence="2">The sequence shown here is derived from an EMBL/GenBank/DDBJ whole genome shotgun (WGS) entry which is preliminary data.</text>
</comment>
<feature type="region of interest" description="Disordered" evidence="1">
    <location>
        <begin position="266"/>
        <end position="304"/>
    </location>
</feature>
<dbReference type="EMBL" id="JASPKY010001015">
    <property type="protein sequence ID" value="KAK9679482.1"/>
    <property type="molecule type" value="Genomic_DNA"/>
</dbReference>
<organism evidence="2 3">
    <name type="scientific">Popillia japonica</name>
    <name type="common">Japanese beetle</name>
    <dbReference type="NCBI Taxonomy" id="7064"/>
    <lineage>
        <taxon>Eukaryota</taxon>
        <taxon>Metazoa</taxon>
        <taxon>Ecdysozoa</taxon>
        <taxon>Arthropoda</taxon>
        <taxon>Hexapoda</taxon>
        <taxon>Insecta</taxon>
        <taxon>Pterygota</taxon>
        <taxon>Neoptera</taxon>
        <taxon>Endopterygota</taxon>
        <taxon>Coleoptera</taxon>
        <taxon>Polyphaga</taxon>
        <taxon>Scarabaeiformia</taxon>
        <taxon>Scarabaeidae</taxon>
        <taxon>Rutelinae</taxon>
        <taxon>Popillia</taxon>
    </lineage>
</organism>
<evidence type="ECO:0000313" key="2">
    <source>
        <dbReference type="EMBL" id="KAK9679482.1"/>
    </source>
</evidence>
<evidence type="ECO:0000313" key="3">
    <source>
        <dbReference type="Proteomes" id="UP001458880"/>
    </source>
</evidence>
<dbReference type="PROSITE" id="PS51257">
    <property type="entry name" value="PROKAR_LIPOPROTEIN"/>
    <property type="match status" value="1"/>
</dbReference>
<dbReference type="Proteomes" id="UP001458880">
    <property type="component" value="Unassembled WGS sequence"/>
</dbReference>
<protein>
    <submittedName>
        <fullName evidence="2">Uncharacterized protein</fullName>
    </submittedName>
</protein>
<proteinExistence type="predicted"/>
<accession>A0AAW1HSL9</accession>
<dbReference type="AlphaFoldDB" id="A0AAW1HSL9"/>
<evidence type="ECO:0000256" key="1">
    <source>
        <dbReference type="SAM" id="MobiDB-lite"/>
    </source>
</evidence>
<reference evidence="2 3" key="1">
    <citation type="journal article" date="2024" name="BMC Genomics">
        <title>De novo assembly and annotation of Popillia japonica's genome with initial clues to its potential as an invasive pest.</title>
        <authorList>
            <person name="Cucini C."/>
            <person name="Boschi S."/>
            <person name="Funari R."/>
            <person name="Cardaioli E."/>
            <person name="Iannotti N."/>
            <person name="Marturano G."/>
            <person name="Paoli F."/>
            <person name="Bruttini M."/>
            <person name="Carapelli A."/>
            <person name="Frati F."/>
            <person name="Nardi F."/>
        </authorList>
    </citation>
    <scope>NUCLEOTIDE SEQUENCE [LARGE SCALE GENOMIC DNA]</scope>
    <source>
        <strain evidence="2">DMR45628</strain>
    </source>
</reference>
<gene>
    <name evidence="2" type="ORF">QE152_g39968</name>
</gene>
<sequence>MSRSDFDQPMISVADAFKASGIGNYWMMACSRIADAELIDMEHICFDIETPANLLIDREGVSKCRDILVGCLGDDLFGQMQSYIDGCHDYAKAHNAKLQLWRDADLRSLFSFIVRDAKKFDALKLRKEALAELASRTPINKMRIWLRDVLFEMHISASNTGVSSEHLQMHPKTQINFDRRKTMPPLKIDSKEEKRRIARQHIRSSMERYGVKEDYLAVKVCMAARTFRGKLKNEPEDFTLGQLWAMSQTLKLTPIQAASIVLGRDITSKERSEPDTACARKTHAPEKPNRTQPAPEKPTPEKPSRLVEAVGAAYVLASMPALWYSAPRAVEPRAVEWIANFIRGLI</sequence>
<keyword evidence="3" id="KW-1185">Reference proteome</keyword>
<name>A0AAW1HSL9_POPJA</name>